<sequence>MIHNVRFQLRYEISSEKKGPKTSKQLADLQEKRTALLRQIQNWRQVQLVYTPHAASLLAASSAVDENGAPRVEIAENIPLYLPSSFPSNVRCLSGLDHVCDVERRLRVAQADDALSEIRRQRRIVQGLWQFKKINVSGTGNRPNTRILTLYNRLNHKLERAMHKYRTARSALLVLDPDGPWKDRLRELKKEDIRGPGKDPDDTRTTNS</sequence>
<proteinExistence type="predicted"/>
<dbReference type="Proteomes" id="UP000054549">
    <property type="component" value="Unassembled WGS sequence"/>
</dbReference>
<accession>A0A0C2WBF8</accession>
<evidence type="ECO:0000256" key="1">
    <source>
        <dbReference type="SAM" id="MobiDB-lite"/>
    </source>
</evidence>
<reference evidence="2 3" key="1">
    <citation type="submission" date="2014-04" db="EMBL/GenBank/DDBJ databases">
        <title>Evolutionary Origins and Diversification of the Mycorrhizal Mutualists.</title>
        <authorList>
            <consortium name="DOE Joint Genome Institute"/>
            <consortium name="Mycorrhizal Genomics Consortium"/>
            <person name="Kohler A."/>
            <person name="Kuo A."/>
            <person name="Nagy L.G."/>
            <person name="Floudas D."/>
            <person name="Copeland A."/>
            <person name="Barry K.W."/>
            <person name="Cichocki N."/>
            <person name="Veneault-Fourrey C."/>
            <person name="LaButti K."/>
            <person name="Lindquist E.A."/>
            <person name="Lipzen A."/>
            <person name="Lundell T."/>
            <person name="Morin E."/>
            <person name="Murat C."/>
            <person name="Riley R."/>
            <person name="Ohm R."/>
            <person name="Sun H."/>
            <person name="Tunlid A."/>
            <person name="Henrissat B."/>
            <person name="Grigoriev I.V."/>
            <person name="Hibbett D.S."/>
            <person name="Martin F."/>
        </authorList>
    </citation>
    <scope>NUCLEOTIDE SEQUENCE [LARGE SCALE GENOMIC DNA]</scope>
    <source>
        <strain evidence="2 3">Koide BX008</strain>
    </source>
</reference>
<dbReference type="OrthoDB" id="2804062at2759"/>
<dbReference type="EMBL" id="KN819126">
    <property type="protein sequence ID" value="KIL53916.1"/>
    <property type="molecule type" value="Genomic_DNA"/>
</dbReference>
<dbReference type="InParanoid" id="A0A0C2WBF8"/>
<evidence type="ECO:0000313" key="2">
    <source>
        <dbReference type="EMBL" id="KIL53916.1"/>
    </source>
</evidence>
<organism evidence="2 3">
    <name type="scientific">Amanita muscaria (strain Koide BX008)</name>
    <dbReference type="NCBI Taxonomy" id="946122"/>
    <lineage>
        <taxon>Eukaryota</taxon>
        <taxon>Fungi</taxon>
        <taxon>Dikarya</taxon>
        <taxon>Basidiomycota</taxon>
        <taxon>Agaricomycotina</taxon>
        <taxon>Agaricomycetes</taxon>
        <taxon>Agaricomycetidae</taxon>
        <taxon>Agaricales</taxon>
        <taxon>Pluteineae</taxon>
        <taxon>Amanitaceae</taxon>
        <taxon>Amanita</taxon>
    </lineage>
</organism>
<keyword evidence="3" id="KW-1185">Reference proteome</keyword>
<protein>
    <submittedName>
        <fullName evidence="2">Uncharacterized protein</fullName>
    </submittedName>
</protein>
<dbReference type="HOGENOM" id="CLU_1320580_0_0_1"/>
<gene>
    <name evidence="2" type="ORF">M378DRAFT_19394</name>
</gene>
<feature type="region of interest" description="Disordered" evidence="1">
    <location>
        <begin position="187"/>
        <end position="208"/>
    </location>
</feature>
<evidence type="ECO:0000313" key="3">
    <source>
        <dbReference type="Proteomes" id="UP000054549"/>
    </source>
</evidence>
<name>A0A0C2WBF8_AMAMK</name>
<dbReference type="AlphaFoldDB" id="A0A0C2WBF8"/>
<dbReference type="STRING" id="946122.A0A0C2WBF8"/>